<reference evidence="3" key="1">
    <citation type="submission" date="2021-02" db="EMBL/GenBank/DDBJ databases">
        <authorList>
            <person name="Nowell W R."/>
        </authorList>
    </citation>
    <scope>NUCLEOTIDE SEQUENCE</scope>
</reference>
<feature type="domain" description="Up-frameshift suppressor 2 C-terminal" evidence="2">
    <location>
        <begin position="27"/>
        <end position="77"/>
    </location>
</feature>
<organism evidence="3 5">
    <name type="scientific">Rotaria magnacalcarata</name>
    <dbReference type="NCBI Taxonomy" id="392030"/>
    <lineage>
        <taxon>Eukaryota</taxon>
        <taxon>Metazoa</taxon>
        <taxon>Spiralia</taxon>
        <taxon>Gnathifera</taxon>
        <taxon>Rotifera</taxon>
        <taxon>Eurotatoria</taxon>
        <taxon>Bdelloidea</taxon>
        <taxon>Philodinida</taxon>
        <taxon>Philodinidae</taxon>
        <taxon>Rotaria</taxon>
    </lineage>
</organism>
<feature type="non-terminal residue" evidence="3">
    <location>
        <position position="1"/>
    </location>
</feature>
<dbReference type="InterPro" id="IPR007193">
    <property type="entry name" value="Upf2/Nmd2_C"/>
</dbReference>
<accession>A0A8S2TLL4</accession>
<dbReference type="Proteomes" id="UP000676336">
    <property type="component" value="Unassembled WGS sequence"/>
</dbReference>
<name>A0A8S2TLL4_9BILA</name>
<comment type="caution">
    <text evidence="3">The sequence shown here is derived from an EMBL/GenBank/DDBJ whole genome shotgun (WGS) entry which is preliminary data.</text>
</comment>
<sequence length="82" mass="8931">DEECPETDDNDTAGLDDENNGENKNSTERTKVTTAEDNDFVKAFEALVAESVAQRSNDLTKIPAPDIPVPVHLRKSKIASTT</sequence>
<dbReference type="Pfam" id="PF04050">
    <property type="entry name" value="Upf2"/>
    <property type="match status" value="1"/>
</dbReference>
<evidence type="ECO:0000256" key="1">
    <source>
        <dbReference type="SAM" id="MobiDB-lite"/>
    </source>
</evidence>
<gene>
    <name evidence="3" type="ORF">SMN809_LOCUS25830</name>
    <name evidence="4" type="ORF">SMN809_LOCUS26294</name>
</gene>
<evidence type="ECO:0000313" key="3">
    <source>
        <dbReference type="EMBL" id="CAF4294750.1"/>
    </source>
</evidence>
<dbReference type="AlphaFoldDB" id="A0A8S2TLL4"/>
<feature type="non-terminal residue" evidence="3">
    <location>
        <position position="82"/>
    </location>
</feature>
<feature type="region of interest" description="Disordered" evidence="1">
    <location>
        <begin position="1"/>
        <end position="35"/>
    </location>
</feature>
<feature type="compositionally biased region" description="Acidic residues" evidence="1">
    <location>
        <begin position="1"/>
        <end position="20"/>
    </location>
</feature>
<dbReference type="EMBL" id="CAJOBI010037110">
    <property type="protein sequence ID" value="CAF4305370.1"/>
    <property type="molecule type" value="Genomic_DNA"/>
</dbReference>
<protein>
    <recommendedName>
        <fullName evidence="2">Up-frameshift suppressor 2 C-terminal domain-containing protein</fullName>
    </recommendedName>
</protein>
<proteinExistence type="predicted"/>
<evidence type="ECO:0000313" key="5">
    <source>
        <dbReference type="Proteomes" id="UP000676336"/>
    </source>
</evidence>
<evidence type="ECO:0000259" key="2">
    <source>
        <dbReference type="Pfam" id="PF04050"/>
    </source>
</evidence>
<evidence type="ECO:0000313" key="4">
    <source>
        <dbReference type="EMBL" id="CAF4305370.1"/>
    </source>
</evidence>
<dbReference type="EMBL" id="CAJOBI010035121">
    <property type="protein sequence ID" value="CAF4294750.1"/>
    <property type="molecule type" value="Genomic_DNA"/>
</dbReference>